<dbReference type="PANTHER" id="PTHR42723">
    <property type="entry name" value="CHLOROPHYLL SYNTHASE"/>
    <property type="match status" value="1"/>
</dbReference>
<dbReference type="EMBL" id="JAHLEM010001229">
    <property type="protein sequence ID" value="MBU3871709.1"/>
    <property type="molecule type" value="Genomic_DNA"/>
</dbReference>
<proteinExistence type="predicted"/>
<dbReference type="InterPro" id="IPR050475">
    <property type="entry name" value="Prenyltransferase_related"/>
</dbReference>
<evidence type="ECO:0000256" key="3">
    <source>
        <dbReference type="ARBA" id="ARBA00022989"/>
    </source>
</evidence>
<evidence type="ECO:0000256" key="4">
    <source>
        <dbReference type="ARBA" id="ARBA00023136"/>
    </source>
</evidence>
<protein>
    <submittedName>
        <fullName evidence="5">UbiA family prenyltransferase</fullName>
    </submittedName>
</protein>
<reference evidence="5 6" key="1">
    <citation type="submission" date="2021-06" db="EMBL/GenBank/DDBJ databases">
        <authorList>
            <person name="Pan X."/>
        </authorList>
    </citation>
    <scope>NUCLEOTIDE SEQUENCE [LARGE SCALE GENOMIC DNA]</scope>
    <source>
        <strain evidence="5 6">4503</strain>
    </source>
</reference>
<evidence type="ECO:0000313" key="5">
    <source>
        <dbReference type="EMBL" id="MBU3871709.1"/>
    </source>
</evidence>
<dbReference type="Pfam" id="PF01040">
    <property type="entry name" value="UbiA"/>
    <property type="match status" value="1"/>
</dbReference>
<feature type="non-terminal residue" evidence="5">
    <location>
        <position position="100"/>
    </location>
</feature>
<name>A0ABS6CY39_9ACTN</name>
<keyword evidence="3" id="KW-1133">Transmembrane helix</keyword>
<keyword evidence="4" id="KW-0472">Membrane</keyword>
<comment type="caution">
    <text evidence="5">The sequence shown here is derived from an EMBL/GenBank/DDBJ whole genome shotgun (WGS) entry which is preliminary data.</text>
</comment>
<accession>A0ABS6CY39</accession>
<dbReference type="Proteomes" id="UP000720508">
    <property type="component" value="Unassembled WGS sequence"/>
</dbReference>
<sequence>MTRAAGKRGSWGNVGDWAELLRVSALFTVPGDALAGAAAARCGPNRGTALAVCASLCLYEAGMALNDWADRDIDAVERPGRPLPSGRIAPGAALTAATGL</sequence>
<comment type="subcellular location">
    <subcellularLocation>
        <location evidence="1">Membrane</location>
        <topology evidence="1">Multi-pass membrane protein</topology>
    </subcellularLocation>
</comment>
<keyword evidence="2" id="KW-0812">Transmembrane</keyword>
<evidence type="ECO:0000313" key="6">
    <source>
        <dbReference type="Proteomes" id="UP000720508"/>
    </source>
</evidence>
<organism evidence="5 6">
    <name type="scientific">Streptomyces niphimycinicus</name>
    <dbReference type="NCBI Taxonomy" id="2842201"/>
    <lineage>
        <taxon>Bacteria</taxon>
        <taxon>Bacillati</taxon>
        <taxon>Actinomycetota</taxon>
        <taxon>Actinomycetes</taxon>
        <taxon>Kitasatosporales</taxon>
        <taxon>Streptomycetaceae</taxon>
        <taxon>Streptomyces</taxon>
    </lineage>
</organism>
<evidence type="ECO:0000256" key="2">
    <source>
        <dbReference type="ARBA" id="ARBA00022692"/>
    </source>
</evidence>
<gene>
    <name evidence="5" type="ORF">KN815_49005</name>
</gene>
<evidence type="ECO:0000256" key="1">
    <source>
        <dbReference type="ARBA" id="ARBA00004141"/>
    </source>
</evidence>
<keyword evidence="6" id="KW-1185">Reference proteome</keyword>
<dbReference type="PANTHER" id="PTHR42723:SF1">
    <property type="entry name" value="CHLOROPHYLL SYNTHASE, CHLOROPLASTIC"/>
    <property type="match status" value="1"/>
</dbReference>
<dbReference type="InterPro" id="IPR000537">
    <property type="entry name" value="UbiA_prenyltransferase"/>
</dbReference>